<feature type="region of interest" description="Disordered" evidence="1">
    <location>
        <begin position="94"/>
        <end position="189"/>
    </location>
</feature>
<reference evidence="2 3" key="1">
    <citation type="journal article" date="2019" name="Nat. Ecol. Evol.">
        <title>Megaphylogeny resolves global patterns of mushroom evolution.</title>
        <authorList>
            <person name="Varga T."/>
            <person name="Krizsan K."/>
            <person name="Foldi C."/>
            <person name="Dima B."/>
            <person name="Sanchez-Garcia M."/>
            <person name="Sanchez-Ramirez S."/>
            <person name="Szollosi G.J."/>
            <person name="Szarkandi J.G."/>
            <person name="Papp V."/>
            <person name="Albert L."/>
            <person name="Andreopoulos W."/>
            <person name="Angelini C."/>
            <person name="Antonin V."/>
            <person name="Barry K.W."/>
            <person name="Bougher N.L."/>
            <person name="Buchanan P."/>
            <person name="Buyck B."/>
            <person name="Bense V."/>
            <person name="Catcheside P."/>
            <person name="Chovatia M."/>
            <person name="Cooper J."/>
            <person name="Damon W."/>
            <person name="Desjardin D."/>
            <person name="Finy P."/>
            <person name="Geml J."/>
            <person name="Haridas S."/>
            <person name="Hughes K."/>
            <person name="Justo A."/>
            <person name="Karasinski D."/>
            <person name="Kautmanova I."/>
            <person name="Kiss B."/>
            <person name="Kocsube S."/>
            <person name="Kotiranta H."/>
            <person name="LaButti K.M."/>
            <person name="Lechner B.E."/>
            <person name="Liimatainen K."/>
            <person name="Lipzen A."/>
            <person name="Lukacs Z."/>
            <person name="Mihaltcheva S."/>
            <person name="Morgado L.N."/>
            <person name="Niskanen T."/>
            <person name="Noordeloos M.E."/>
            <person name="Ohm R.A."/>
            <person name="Ortiz-Santana B."/>
            <person name="Ovrebo C."/>
            <person name="Racz N."/>
            <person name="Riley R."/>
            <person name="Savchenko A."/>
            <person name="Shiryaev A."/>
            <person name="Soop K."/>
            <person name="Spirin V."/>
            <person name="Szebenyi C."/>
            <person name="Tomsovsky M."/>
            <person name="Tulloss R.E."/>
            <person name="Uehling J."/>
            <person name="Grigoriev I.V."/>
            <person name="Vagvolgyi C."/>
            <person name="Papp T."/>
            <person name="Martin F.M."/>
            <person name="Miettinen O."/>
            <person name="Hibbett D.S."/>
            <person name="Nagy L.G."/>
        </authorList>
    </citation>
    <scope>NUCLEOTIDE SEQUENCE [LARGE SCALE GENOMIC DNA]</scope>
    <source>
        <strain evidence="2 3">CBS 962.96</strain>
    </source>
</reference>
<keyword evidence="3" id="KW-1185">Reference proteome</keyword>
<gene>
    <name evidence="2" type="ORF">K435DRAFT_876827</name>
</gene>
<proteinExistence type="predicted"/>
<name>A0A4S8KRB4_DENBC</name>
<organism evidence="2 3">
    <name type="scientific">Dendrothele bispora (strain CBS 962.96)</name>
    <dbReference type="NCBI Taxonomy" id="1314807"/>
    <lineage>
        <taxon>Eukaryota</taxon>
        <taxon>Fungi</taxon>
        <taxon>Dikarya</taxon>
        <taxon>Basidiomycota</taxon>
        <taxon>Agaricomycotina</taxon>
        <taxon>Agaricomycetes</taxon>
        <taxon>Agaricomycetidae</taxon>
        <taxon>Agaricales</taxon>
        <taxon>Agaricales incertae sedis</taxon>
        <taxon>Dendrothele</taxon>
    </lineage>
</organism>
<evidence type="ECO:0000256" key="1">
    <source>
        <dbReference type="SAM" id="MobiDB-lite"/>
    </source>
</evidence>
<protein>
    <submittedName>
        <fullName evidence="2">Uncharacterized protein</fullName>
    </submittedName>
</protein>
<evidence type="ECO:0000313" key="2">
    <source>
        <dbReference type="EMBL" id="THU78259.1"/>
    </source>
</evidence>
<feature type="non-terminal residue" evidence="2">
    <location>
        <position position="189"/>
    </location>
</feature>
<dbReference type="Proteomes" id="UP000297245">
    <property type="component" value="Unassembled WGS sequence"/>
</dbReference>
<feature type="compositionally biased region" description="Acidic residues" evidence="1">
    <location>
        <begin position="94"/>
        <end position="114"/>
    </location>
</feature>
<accession>A0A4S8KRB4</accession>
<evidence type="ECO:0000313" key="3">
    <source>
        <dbReference type="Proteomes" id="UP000297245"/>
    </source>
</evidence>
<dbReference type="AlphaFoldDB" id="A0A4S8KRB4"/>
<sequence length="189" mass="20878">MAPKTATATKLDFDDAAVIERLEDLRQTLLKVKKHESEGTEKQLSAMCKSRVKAVPHHLRCLLGSAAELASVVGKTRKIDQTWVPEPEEIEELFNADPDFDLEAEITLPEDSDGETSAKESPAPSTPDSFHFVRKSMSKDAATPKETPAAKDYPKPKQKAKSTAPVIEEYSPIRKPKEPAPLTFQKPRG</sequence>
<dbReference type="EMBL" id="ML180228">
    <property type="protein sequence ID" value="THU78259.1"/>
    <property type="molecule type" value="Genomic_DNA"/>
</dbReference>